<feature type="signal peptide" evidence="1">
    <location>
        <begin position="1"/>
        <end position="40"/>
    </location>
</feature>
<evidence type="ECO:0000256" key="1">
    <source>
        <dbReference type="SAM" id="SignalP"/>
    </source>
</evidence>
<reference evidence="2" key="1">
    <citation type="submission" date="2010-04" db="EMBL/GenBank/DDBJ databases">
        <authorList>
            <person name="Reid K.E."/>
            <person name="Liao N."/>
            <person name="Chan S."/>
            <person name="Docking R."/>
            <person name="Taylor G."/>
            <person name="Moore R."/>
            <person name="Mayo M."/>
            <person name="Munro S."/>
            <person name="King J."/>
            <person name="Yanchuk A."/>
            <person name="Holt R."/>
            <person name="Jones S."/>
            <person name="Marra M."/>
            <person name="Ritland C.E."/>
            <person name="Ritland K."/>
            <person name="Bohlmann J."/>
        </authorList>
    </citation>
    <scope>NUCLEOTIDE SEQUENCE</scope>
    <source>
        <tissue evidence="2">Bud</tissue>
    </source>
</reference>
<organism evidence="2">
    <name type="scientific">Picea sitchensis</name>
    <name type="common">Sitka spruce</name>
    <name type="synonym">Pinus sitchensis</name>
    <dbReference type="NCBI Taxonomy" id="3332"/>
    <lineage>
        <taxon>Eukaryota</taxon>
        <taxon>Viridiplantae</taxon>
        <taxon>Streptophyta</taxon>
        <taxon>Embryophyta</taxon>
        <taxon>Tracheophyta</taxon>
        <taxon>Spermatophyta</taxon>
        <taxon>Pinopsida</taxon>
        <taxon>Pinidae</taxon>
        <taxon>Conifers I</taxon>
        <taxon>Pinales</taxon>
        <taxon>Pinaceae</taxon>
        <taxon>Picea</taxon>
    </lineage>
</organism>
<keyword evidence="1" id="KW-0732">Signal</keyword>
<proteinExistence type="evidence at transcript level"/>
<accession>D5AE59</accession>
<dbReference type="EMBL" id="BT124587">
    <property type="protein sequence ID" value="ADE77828.1"/>
    <property type="molecule type" value="mRNA"/>
</dbReference>
<feature type="chain" id="PRO_5003069161" evidence="1">
    <location>
        <begin position="41"/>
        <end position="98"/>
    </location>
</feature>
<name>D5AE59_PICSI</name>
<evidence type="ECO:0000313" key="2">
    <source>
        <dbReference type="EMBL" id="ADE77828.1"/>
    </source>
</evidence>
<protein>
    <submittedName>
        <fullName evidence="2">Uncharacterized protein</fullName>
    </submittedName>
</protein>
<dbReference type="AlphaFoldDB" id="D5AE59"/>
<sequence>MGSCCGIGFRSCWCWIVPRMEHGMVVTYVLSLLMESTSLGQSVLSSHHGPCCGIGFRSCWCWIVPTMEHGMVVTYVLSLLMESTSLGQSVLSSHQMCI</sequence>